<evidence type="ECO:0000256" key="2">
    <source>
        <dbReference type="ARBA" id="ARBA00008814"/>
    </source>
</evidence>
<dbReference type="InterPro" id="IPR051313">
    <property type="entry name" value="Bact_iron-sidero_bind"/>
</dbReference>
<reference evidence="8 9" key="1">
    <citation type="submission" date="2014-07" db="EMBL/GenBank/DDBJ databases">
        <authorList>
            <person name="McCorrison J."/>
            <person name="Sanka R."/>
            <person name="Torralba M."/>
            <person name="Gillis M."/>
            <person name="Haft D.H."/>
            <person name="Methe B."/>
            <person name="Sutton G."/>
            <person name="Nelson K.E."/>
        </authorList>
    </citation>
    <scope>NUCLEOTIDE SEQUENCE [LARGE SCALE GENOMIC DNA]</scope>
    <source>
        <strain evidence="8 9">DNF00040</strain>
    </source>
</reference>
<dbReference type="CDD" id="cd01140">
    <property type="entry name" value="FatB"/>
    <property type="match status" value="1"/>
</dbReference>
<dbReference type="Gene3D" id="3.40.50.1980">
    <property type="entry name" value="Nitrogenase molybdenum iron protein domain"/>
    <property type="match status" value="2"/>
</dbReference>
<keyword evidence="4" id="KW-0410">Iron transport</keyword>
<dbReference type="AlphaFoldDB" id="A0A095Z919"/>
<evidence type="ECO:0000256" key="4">
    <source>
        <dbReference type="ARBA" id="ARBA00022496"/>
    </source>
</evidence>
<dbReference type="OrthoDB" id="63946at2"/>
<keyword evidence="9" id="KW-1185">Reference proteome</keyword>
<name>A0A095Z919_9BURK</name>
<comment type="similarity">
    <text evidence="2">Belongs to the bacterial solute-binding protein 8 family.</text>
</comment>
<evidence type="ECO:0000313" key="9">
    <source>
        <dbReference type="Proteomes" id="UP000029629"/>
    </source>
</evidence>
<dbReference type="PROSITE" id="PS50983">
    <property type="entry name" value="FE_B12_PBP"/>
    <property type="match status" value="1"/>
</dbReference>
<evidence type="ECO:0000256" key="5">
    <source>
        <dbReference type="ARBA" id="ARBA00022729"/>
    </source>
</evidence>
<feature type="domain" description="Fe/B12 periplasmic-binding" evidence="7">
    <location>
        <begin position="55"/>
        <end position="319"/>
    </location>
</feature>
<dbReference type="SUPFAM" id="SSF53807">
    <property type="entry name" value="Helical backbone' metal receptor"/>
    <property type="match status" value="1"/>
</dbReference>
<comment type="subcellular location">
    <subcellularLocation>
        <location evidence="1">Cell envelope</location>
    </subcellularLocation>
</comment>
<evidence type="ECO:0000256" key="1">
    <source>
        <dbReference type="ARBA" id="ARBA00004196"/>
    </source>
</evidence>
<sequence length="319" mass="36102">MKPLKNFLLVGLTLLAFTACQPAENDSNTQSSIGKETLTIQHQLGEIKLKSTPQKVAALDMNDVDFLQVLDIPIAAVVSDFVPHFLNSYYKQQKSLDIGAIVQPNIERLYMAKPDLILITPLHSIHYEELSRIAPTLHYDIDYKTSHQHIETINQHLLDLGTIFNRKQQAENLVTTLNTRVSELRKITEQSSKSALVLLHNNGSFNYFGQESRYGFIYNELGVKPAVETEASPSLHGQPISSEFISKHNPDIIFIIDRTAVMERQPELDKYQINNPLIRRTKAWQNEKVIITDADAWYTTAASPTSISIIIDEVRSAYD</sequence>
<dbReference type="PANTHER" id="PTHR30532">
    <property type="entry name" value="IRON III DICITRATE-BINDING PERIPLASMIC PROTEIN"/>
    <property type="match status" value="1"/>
</dbReference>
<dbReference type="GO" id="GO:1901678">
    <property type="term" value="P:iron coordination entity transport"/>
    <property type="evidence" value="ECO:0007669"/>
    <property type="project" value="UniProtKB-ARBA"/>
</dbReference>
<evidence type="ECO:0000313" key="8">
    <source>
        <dbReference type="EMBL" id="KGF31168.1"/>
    </source>
</evidence>
<dbReference type="InterPro" id="IPR033870">
    <property type="entry name" value="FatB"/>
</dbReference>
<keyword evidence="4" id="KW-0408">Iron</keyword>
<gene>
    <name evidence="8" type="ORF">HMPREF2130_04255</name>
</gene>
<feature type="signal peptide" evidence="6">
    <location>
        <begin position="1"/>
        <end position="22"/>
    </location>
</feature>
<dbReference type="Pfam" id="PF01497">
    <property type="entry name" value="Peripla_BP_2"/>
    <property type="match status" value="1"/>
</dbReference>
<dbReference type="EMBL" id="JRNI01000016">
    <property type="protein sequence ID" value="KGF31168.1"/>
    <property type="molecule type" value="Genomic_DNA"/>
</dbReference>
<accession>A0A095Z919</accession>
<comment type="caution">
    <text evidence="8">The sequence shown here is derived from an EMBL/GenBank/DDBJ whole genome shotgun (WGS) entry which is preliminary data.</text>
</comment>
<organism evidence="8 9">
    <name type="scientific">Oligella urethralis DNF00040</name>
    <dbReference type="NCBI Taxonomy" id="1401065"/>
    <lineage>
        <taxon>Bacteria</taxon>
        <taxon>Pseudomonadati</taxon>
        <taxon>Pseudomonadota</taxon>
        <taxon>Betaproteobacteria</taxon>
        <taxon>Burkholderiales</taxon>
        <taxon>Alcaligenaceae</taxon>
        <taxon>Oligella</taxon>
    </lineage>
</organism>
<keyword evidence="3" id="KW-0813">Transport</keyword>
<proteinExistence type="inferred from homology"/>
<dbReference type="Proteomes" id="UP000029629">
    <property type="component" value="Unassembled WGS sequence"/>
</dbReference>
<protein>
    <submittedName>
        <fullName evidence="8">Ferric anguibactin-binding protein</fullName>
    </submittedName>
</protein>
<dbReference type="RefSeq" id="WP_036558533.1">
    <property type="nucleotide sequence ID" value="NZ_JRNI01000016.1"/>
</dbReference>
<keyword evidence="4" id="KW-0406">Ion transport</keyword>
<keyword evidence="5 6" id="KW-0732">Signal</keyword>
<feature type="chain" id="PRO_5001923383" evidence="6">
    <location>
        <begin position="23"/>
        <end position="319"/>
    </location>
</feature>
<evidence type="ECO:0000259" key="7">
    <source>
        <dbReference type="PROSITE" id="PS50983"/>
    </source>
</evidence>
<dbReference type="PROSITE" id="PS51257">
    <property type="entry name" value="PROKAR_LIPOPROTEIN"/>
    <property type="match status" value="1"/>
</dbReference>
<dbReference type="eggNOG" id="COG4607">
    <property type="taxonomic scope" value="Bacteria"/>
</dbReference>
<dbReference type="GO" id="GO:0030288">
    <property type="term" value="C:outer membrane-bounded periplasmic space"/>
    <property type="evidence" value="ECO:0007669"/>
    <property type="project" value="TreeGrafter"/>
</dbReference>
<evidence type="ECO:0000256" key="3">
    <source>
        <dbReference type="ARBA" id="ARBA00022448"/>
    </source>
</evidence>
<dbReference type="InterPro" id="IPR002491">
    <property type="entry name" value="ABC_transptr_periplasmic_BD"/>
</dbReference>
<dbReference type="PANTHER" id="PTHR30532:SF28">
    <property type="entry name" value="PETROBACTIN-BINDING PROTEIN YCLQ"/>
    <property type="match status" value="1"/>
</dbReference>
<evidence type="ECO:0000256" key="6">
    <source>
        <dbReference type="SAM" id="SignalP"/>
    </source>
</evidence>